<name>A0A3M0MAX5_9RHOB</name>
<evidence type="ECO:0000313" key="3">
    <source>
        <dbReference type="Proteomes" id="UP000273516"/>
    </source>
</evidence>
<feature type="transmembrane region" description="Helical" evidence="1">
    <location>
        <begin position="60"/>
        <end position="79"/>
    </location>
</feature>
<gene>
    <name evidence="2" type="ORF">C9E81_14545</name>
</gene>
<evidence type="ECO:0000313" key="2">
    <source>
        <dbReference type="EMBL" id="RMC34363.1"/>
    </source>
</evidence>
<proteinExistence type="predicted"/>
<organism evidence="2 3">
    <name type="scientific">Paracoccus alkanivorans</name>
    <dbReference type="NCBI Taxonomy" id="2116655"/>
    <lineage>
        <taxon>Bacteria</taxon>
        <taxon>Pseudomonadati</taxon>
        <taxon>Pseudomonadota</taxon>
        <taxon>Alphaproteobacteria</taxon>
        <taxon>Rhodobacterales</taxon>
        <taxon>Paracoccaceae</taxon>
        <taxon>Paracoccus</taxon>
    </lineage>
</organism>
<evidence type="ECO:0000256" key="1">
    <source>
        <dbReference type="SAM" id="Phobius"/>
    </source>
</evidence>
<dbReference type="AlphaFoldDB" id="A0A3M0MAX5"/>
<dbReference type="EMBL" id="QOKZ01000005">
    <property type="protein sequence ID" value="RMC34363.1"/>
    <property type="molecule type" value="Genomic_DNA"/>
</dbReference>
<keyword evidence="1" id="KW-0812">Transmembrane</keyword>
<accession>A0A3M0MAX5</accession>
<reference evidence="2 3" key="1">
    <citation type="submission" date="2018-07" db="EMBL/GenBank/DDBJ databases">
        <authorList>
            <person name="Zhang Y."/>
            <person name="Wang L."/>
            <person name="Ma S."/>
        </authorList>
    </citation>
    <scope>NUCLEOTIDE SEQUENCE [LARGE SCALE GENOMIC DNA]</scope>
    <source>
        <strain evidence="2 3">4-2</strain>
    </source>
</reference>
<keyword evidence="1" id="KW-0472">Membrane</keyword>
<protein>
    <submittedName>
        <fullName evidence="2">Uncharacterized protein</fullName>
    </submittedName>
</protein>
<dbReference type="Proteomes" id="UP000273516">
    <property type="component" value="Unassembled WGS sequence"/>
</dbReference>
<keyword evidence="1" id="KW-1133">Transmembrane helix</keyword>
<sequence length="85" mass="9593">MERSNMMIFFAVLVGVVAGPLLALATRSPAQRKGFAKREEKFRQGIGRDPNRALFGPHKLFWWNALFWGVLFATIFAVIGQMGPR</sequence>
<keyword evidence="3" id="KW-1185">Reference proteome</keyword>
<comment type="caution">
    <text evidence="2">The sequence shown here is derived from an EMBL/GenBank/DDBJ whole genome shotgun (WGS) entry which is preliminary data.</text>
</comment>